<dbReference type="InterPro" id="IPR001789">
    <property type="entry name" value="Sig_transdc_resp-reg_receiver"/>
</dbReference>
<dbReference type="FunFam" id="1.10.10.10:FF:000018">
    <property type="entry name" value="DNA-binding response regulator ResD"/>
    <property type="match status" value="1"/>
</dbReference>
<dbReference type="KEGG" id="ctae:BGI42_14330"/>
<name>A0A1D7XNW1_9CLOT</name>
<dbReference type="SMART" id="SM00862">
    <property type="entry name" value="Trans_reg_C"/>
    <property type="match status" value="1"/>
</dbReference>
<dbReference type="PANTHER" id="PTHR48111">
    <property type="entry name" value="REGULATOR OF RPOS"/>
    <property type="match status" value="1"/>
</dbReference>
<evidence type="ECO:0000256" key="8">
    <source>
        <dbReference type="PROSITE-ProRule" id="PRU00169"/>
    </source>
</evidence>
<dbReference type="GO" id="GO:0000156">
    <property type="term" value="F:phosphorelay response regulator activity"/>
    <property type="evidence" value="ECO:0007669"/>
    <property type="project" value="TreeGrafter"/>
</dbReference>
<dbReference type="GO" id="GO:0000976">
    <property type="term" value="F:transcription cis-regulatory region binding"/>
    <property type="evidence" value="ECO:0007669"/>
    <property type="project" value="TreeGrafter"/>
</dbReference>
<dbReference type="PANTHER" id="PTHR48111:SF73">
    <property type="entry name" value="ALKALINE PHOSPHATASE SYNTHESIS TRANSCRIPTIONAL REGULATORY PROTEIN PHOP"/>
    <property type="match status" value="1"/>
</dbReference>
<evidence type="ECO:0000313" key="13">
    <source>
        <dbReference type="Proteomes" id="UP000094652"/>
    </source>
</evidence>
<dbReference type="STRING" id="394958.BGI42_14330"/>
<keyword evidence="5 9" id="KW-0238">DNA-binding</keyword>
<dbReference type="GO" id="GO:0006355">
    <property type="term" value="P:regulation of DNA-templated transcription"/>
    <property type="evidence" value="ECO:0007669"/>
    <property type="project" value="InterPro"/>
</dbReference>
<dbReference type="AlphaFoldDB" id="A0A1D7XNW1"/>
<evidence type="ECO:0000256" key="1">
    <source>
        <dbReference type="ARBA" id="ARBA00018672"/>
    </source>
</evidence>
<evidence type="ECO:0000256" key="9">
    <source>
        <dbReference type="PROSITE-ProRule" id="PRU01091"/>
    </source>
</evidence>
<evidence type="ECO:0000256" key="7">
    <source>
        <dbReference type="ARBA" id="ARBA00024867"/>
    </source>
</evidence>
<dbReference type="SUPFAM" id="SSF52172">
    <property type="entry name" value="CheY-like"/>
    <property type="match status" value="1"/>
</dbReference>
<keyword evidence="3" id="KW-0902">Two-component regulatory system</keyword>
<evidence type="ECO:0000256" key="3">
    <source>
        <dbReference type="ARBA" id="ARBA00023012"/>
    </source>
</evidence>
<feature type="DNA-binding region" description="OmpR/PhoB-type" evidence="9">
    <location>
        <begin position="124"/>
        <end position="220"/>
    </location>
</feature>
<keyword evidence="13" id="KW-1185">Reference proteome</keyword>
<protein>
    <recommendedName>
        <fullName evidence="1">Stage 0 sporulation protein A homolog</fullName>
    </recommendedName>
</protein>
<evidence type="ECO:0000256" key="5">
    <source>
        <dbReference type="ARBA" id="ARBA00023125"/>
    </source>
</evidence>
<gene>
    <name evidence="12" type="ORF">BGI42_14330</name>
</gene>
<dbReference type="InterPro" id="IPR036388">
    <property type="entry name" value="WH-like_DNA-bd_sf"/>
</dbReference>
<dbReference type="OrthoDB" id="9790442at2"/>
<feature type="domain" description="Response regulatory" evidence="10">
    <location>
        <begin position="2"/>
        <end position="115"/>
    </location>
</feature>
<feature type="domain" description="OmpR/PhoB-type" evidence="11">
    <location>
        <begin position="124"/>
        <end position="220"/>
    </location>
</feature>
<dbReference type="PROSITE" id="PS50110">
    <property type="entry name" value="RESPONSE_REGULATORY"/>
    <property type="match status" value="1"/>
</dbReference>
<evidence type="ECO:0000256" key="4">
    <source>
        <dbReference type="ARBA" id="ARBA00023015"/>
    </source>
</evidence>
<dbReference type="CDD" id="cd17574">
    <property type="entry name" value="REC_OmpR"/>
    <property type="match status" value="1"/>
</dbReference>
<dbReference type="GO" id="GO:0005829">
    <property type="term" value="C:cytosol"/>
    <property type="evidence" value="ECO:0007669"/>
    <property type="project" value="TreeGrafter"/>
</dbReference>
<dbReference type="InterPro" id="IPR001867">
    <property type="entry name" value="OmpR/PhoB-type_DNA-bd"/>
</dbReference>
<dbReference type="PROSITE" id="PS51755">
    <property type="entry name" value="OMPR_PHOB"/>
    <property type="match status" value="1"/>
</dbReference>
<reference evidence="13" key="1">
    <citation type="submission" date="2016-09" db="EMBL/GenBank/DDBJ databases">
        <title>Genomics of Clostridium taeniosporum, an organism which forms endospores with ribbon-like appendages.</title>
        <authorList>
            <person name="Walker J.R."/>
        </authorList>
    </citation>
    <scope>NUCLEOTIDE SEQUENCE [LARGE SCALE GENOMIC DNA]</scope>
    <source>
        <strain evidence="13">1/k</strain>
    </source>
</reference>
<sequence>MKILVADDDERILRLLYDFLKFNKYEVVTVTDGKQALERYNSENFDLIILDVMMPIYDGWIVCKEIRKNSLIPIIILTAKDSDLDELFGFDIGADDYISKPFNIQLLLARIKRLLKNNNIKENDNILKFKGIEVDKDKHLVKLDKKFINLSPKEYELLIYFLNNVNKVIDRDTLLRVIWKDEYFGDTRTVDTHINRLRNKLEHYAINLKTIRGFGYKLGEE</sequence>
<proteinExistence type="predicted"/>
<keyword evidence="4" id="KW-0805">Transcription regulation</keyword>
<dbReference type="InterPro" id="IPR011006">
    <property type="entry name" value="CheY-like_superfamily"/>
</dbReference>
<dbReference type="Pfam" id="PF00072">
    <property type="entry name" value="Response_reg"/>
    <property type="match status" value="1"/>
</dbReference>
<keyword evidence="6" id="KW-0804">Transcription</keyword>
<dbReference type="Gene3D" id="3.40.50.2300">
    <property type="match status" value="1"/>
</dbReference>
<keyword evidence="2 8" id="KW-0597">Phosphoprotein</keyword>
<organism evidence="12 13">
    <name type="scientific">Clostridium taeniosporum</name>
    <dbReference type="NCBI Taxonomy" id="394958"/>
    <lineage>
        <taxon>Bacteria</taxon>
        <taxon>Bacillati</taxon>
        <taxon>Bacillota</taxon>
        <taxon>Clostridia</taxon>
        <taxon>Eubacteriales</taxon>
        <taxon>Clostridiaceae</taxon>
        <taxon>Clostridium</taxon>
    </lineage>
</organism>
<dbReference type="Gene3D" id="6.10.250.690">
    <property type="match status" value="1"/>
</dbReference>
<accession>A0A1D7XNW1</accession>
<dbReference type="Gene3D" id="1.10.10.10">
    <property type="entry name" value="Winged helix-like DNA-binding domain superfamily/Winged helix DNA-binding domain"/>
    <property type="match status" value="1"/>
</dbReference>
<dbReference type="SMART" id="SM00448">
    <property type="entry name" value="REC"/>
    <property type="match status" value="1"/>
</dbReference>
<evidence type="ECO:0000259" key="11">
    <source>
        <dbReference type="PROSITE" id="PS51755"/>
    </source>
</evidence>
<evidence type="ECO:0000256" key="6">
    <source>
        <dbReference type="ARBA" id="ARBA00023163"/>
    </source>
</evidence>
<dbReference type="Proteomes" id="UP000094652">
    <property type="component" value="Chromosome"/>
</dbReference>
<evidence type="ECO:0000313" key="12">
    <source>
        <dbReference type="EMBL" id="AOR24829.1"/>
    </source>
</evidence>
<evidence type="ECO:0000256" key="2">
    <source>
        <dbReference type="ARBA" id="ARBA00022553"/>
    </source>
</evidence>
<dbReference type="Pfam" id="PF00486">
    <property type="entry name" value="Trans_reg_C"/>
    <property type="match status" value="1"/>
</dbReference>
<dbReference type="RefSeq" id="WP_069680951.1">
    <property type="nucleotide sequence ID" value="NZ_CP017253.2"/>
</dbReference>
<feature type="modified residue" description="4-aspartylphosphate" evidence="8">
    <location>
        <position position="51"/>
    </location>
</feature>
<dbReference type="GO" id="GO:0032993">
    <property type="term" value="C:protein-DNA complex"/>
    <property type="evidence" value="ECO:0007669"/>
    <property type="project" value="TreeGrafter"/>
</dbReference>
<comment type="function">
    <text evidence="7">May play the central regulatory role in sporulation. It may be an element of the effector pathway responsible for the activation of sporulation genes in response to nutritional stress. Spo0A may act in concert with spo0H (a sigma factor) to control the expression of some genes that are critical to the sporulation process.</text>
</comment>
<dbReference type="FunFam" id="3.40.50.2300:FF:000001">
    <property type="entry name" value="DNA-binding response regulator PhoB"/>
    <property type="match status" value="1"/>
</dbReference>
<dbReference type="CDD" id="cd00383">
    <property type="entry name" value="trans_reg_C"/>
    <property type="match status" value="1"/>
</dbReference>
<evidence type="ECO:0000259" key="10">
    <source>
        <dbReference type="PROSITE" id="PS50110"/>
    </source>
</evidence>
<dbReference type="EMBL" id="CP017253">
    <property type="protein sequence ID" value="AOR24829.1"/>
    <property type="molecule type" value="Genomic_DNA"/>
</dbReference>
<dbReference type="InterPro" id="IPR039420">
    <property type="entry name" value="WalR-like"/>
</dbReference>